<dbReference type="Proteomes" id="UP000301737">
    <property type="component" value="Unassembled WGS sequence"/>
</dbReference>
<accession>A0A4C2E5W9</accession>
<comment type="caution">
    <text evidence="7">The sequence shown here is derived from an EMBL/GenBank/DDBJ whole genome shotgun (WGS) entry which is preliminary data.</text>
</comment>
<organism evidence="7 8">
    <name type="scientific">Zygosaccharomyces mellis</name>
    <dbReference type="NCBI Taxonomy" id="42258"/>
    <lineage>
        <taxon>Eukaryota</taxon>
        <taxon>Fungi</taxon>
        <taxon>Dikarya</taxon>
        <taxon>Ascomycota</taxon>
        <taxon>Saccharomycotina</taxon>
        <taxon>Saccharomycetes</taxon>
        <taxon>Saccharomycetales</taxon>
        <taxon>Saccharomycetaceae</taxon>
        <taxon>Zygosaccharomyces</taxon>
    </lineage>
</organism>
<reference evidence="7 8" key="1">
    <citation type="submission" date="2019-01" db="EMBL/GenBank/DDBJ databases">
        <title>Draft Genome Sequencing of Zygosaccharomyces mellis Ca-7.</title>
        <authorList>
            <person name="Shiwa Y."/>
            <person name="Kanesaki Y."/>
            <person name="Ishige T."/>
            <person name="Mura K."/>
            <person name="Hori T."/>
            <person name="Tamura T."/>
        </authorList>
    </citation>
    <scope>NUCLEOTIDE SEQUENCE [LARGE SCALE GENOMIC DNA]</scope>
    <source>
        <strain evidence="7 8">Ca-7</strain>
    </source>
</reference>
<dbReference type="OrthoDB" id="413313at2759"/>
<evidence type="ECO:0000313" key="7">
    <source>
        <dbReference type="EMBL" id="GCE97752.1"/>
    </source>
</evidence>
<gene>
    <name evidence="7" type="primary">NCA2</name>
    <name evidence="7" type="ORF">ZYGM_004846</name>
</gene>
<keyword evidence="8" id="KW-1185">Reference proteome</keyword>
<keyword evidence="2 6" id="KW-0812">Transmembrane</keyword>
<name>A0A4C2E5W9_9SACH</name>
<feature type="transmembrane region" description="Helical" evidence="6">
    <location>
        <begin position="218"/>
        <end position="237"/>
    </location>
</feature>
<dbReference type="PANTHER" id="PTHR28234">
    <property type="entry name" value="NUCLEAR CONTROL OF ATPASE PROTEIN 2"/>
    <property type="match status" value="1"/>
</dbReference>
<dbReference type="Pfam" id="PF08637">
    <property type="entry name" value="NCA2"/>
    <property type="match status" value="1"/>
</dbReference>
<feature type="transmembrane region" description="Helical" evidence="6">
    <location>
        <begin position="381"/>
        <end position="403"/>
    </location>
</feature>
<evidence type="ECO:0000256" key="4">
    <source>
        <dbReference type="ARBA" id="ARBA00023128"/>
    </source>
</evidence>
<evidence type="ECO:0000256" key="5">
    <source>
        <dbReference type="ARBA" id="ARBA00023136"/>
    </source>
</evidence>
<evidence type="ECO:0000256" key="3">
    <source>
        <dbReference type="ARBA" id="ARBA00022989"/>
    </source>
</evidence>
<comment type="subcellular location">
    <subcellularLocation>
        <location evidence="1">Mitochondrion membrane</location>
        <topology evidence="1">Multi-pass membrane protein</topology>
    </subcellularLocation>
</comment>
<keyword evidence="3 6" id="KW-1133">Transmembrane helix</keyword>
<evidence type="ECO:0000256" key="2">
    <source>
        <dbReference type="ARBA" id="ARBA00022692"/>
    </source>
</evidence>
<dbReference type="EMBL" id="BIMX01000002">
    <property type="protein sequence ID" value="GCE97752.1"/>
    <property type="molecule type" value="Genomic_DNA"/>
</dbReference>
<dbReference type="AlphaFoldDB" id="A0A4C2E5W9"/>
<sequence>MITDRYVLESLDRLSQRGSPNAKLEPYIQTVSRSIQQGKYCRNLLSLETLEEVREEPLTIDYVTILCYYILTNECLLQLPRAYETVRYFKSVQSTQRNELLYSLQTAPERLWRSLPGLPKCLIKSDLHNRLAQCEDFVNHYTESLGRLMVEFRLGDPLSLKEGLHHKLNALSQFLKLDSTNILDILRATGKVTEGIGSTTTVAGNVPAVKPPSSVTRYWPAALLALCYGPTSLLVIWRSREIIKQFLQENVVDFIKGLVINWVYTPLKQVWATVRHDDDNSIAVMSQGTLSSESSSLTRMIVHFMQENTSQSLNEEQLVSQVEKGDLTQFLKIYETQLEHPVRNIASGALIRSLLIQIQKTKVDGSLALNGIDRMLQSQQLVFGVVALSPALLIIYTLTTFAYRLCKIGRLWSYRSQHKELLSRSLNNAERLLNYDEVKAEESYWNQGLLAIEVTTVHQMGLTLIPRSTWEQWTRDVAELTDPKLSLTSRLHVVYRIHHTYASYF</sequence>
<dbReference type="GO" id="GO:0005741">
    <property type="term" value="C:mitochondrial outer membrane"/>
    <property type="evidence" value="ECO:0007669"/>
    <property type="project" value="TreeGrafter"/>
</dbReference>
<keyword evidence="4" id="KW-0496">Mitochondrion</keyword>
<dbReference type="InterPro" id="IPR013946">
    <property type="entry name" value="NCA2-like"/>
</dbReference>
<evidence type="ECO:0000256" key="1">
    <source>
        <dbReference type="ARBA" id="ARBA00004225"/>
    </source>
</evidence>
<evidence type="ECO:0000256" key="6">
    <source>
        <dbReference type="SAM" id="Phobius"/>
    </source>
</evidence>
<dbReference type="PANTHER" id="PTHR28234:SF1">
    <property type="entry name" value="NUCLEAR CONTROL OF ATPASE PROTEIN 2"/>
    <property type="match status" value="1"/>
</dbReference>
<proteinExistence type="predicted"/>
<protein>
    <submittedName>
        <fullName evidence="7">Nuclear control of ATPase protein 2</fullName>
    </submittedName>
</protein>
<evidence type="ECO:0000313" key="8">
    <source>
        <dbReference type="Proteomes" id="UP000301737"/>
    </source>
</evidence>
<keyword evidence="5 6" id="KW-0472">Membrane</keyword>